<dbReference type="PANTHER" id="PTHR43792">
    <property type="entry name" value="GNAT FAMILY, PUTATIVE (AFU_ORTHOLOGUE AFUA_3G00765)-RELATED-RELATED"/>
    <property type="match status" value="1"/>
</dbReference>
<sequence>MSYPDQAISVIIPQHIEVIQTPRLLLRPMRIGNDEDAAGVFSFRSRQDVVDWLWPRVTDANVEATKAWMTGKIFNVPDASGAVGRTFFFVIIPKENPQCIVGAVGVNSLAPAPSVGYAIHPSFWGKGYATEAVKGVIDAWWKLPRAEGMGQGEKLFAAVNHANKGSVKVLERNGFLIYENVELFENMVAFMHLENPNFGGQEKI</sequence>
<feature type="domain" description="N-acetyltransferase" evidence="1">
    <location>
        <begin position="24"/>
        <end position="196"/>
    </location>
</feature>
<dbReference type="Gene3D" id="3.40.630.30">
    <property type="match status" value="1"/>
</dbReference>
<proteinExistence type="predicted"/>
<evidence type="ECO:0000313" key="3">
    <source>
        <dbReference type="Proteomes" id="UP000006701"/>
    </source>
</evidence>
<keyword evidence="3" id="KW-1185">Reference proteome</keyword>
<dbReference type="PROSITE" id="PS51186">
    <property type="entry name" value="GNAT"/>
    <property type="match status" value="1"/>
</dbReference>
<dbReference type="eggNOG" id="ENOG502SQ7V">
    <property type="taxonomic scope" value="Eukaryota"/>
</dbReference>
<evidence type="ECO:0000259" key="1">
    <source>
        <dbReference type="PROSITE" id="PS51186"/>
    </source>
</evidence>
<dbReference type="RefSeq" id="XP_001272517.1">
    <property type="nucleotide sequence ID" value="XM_001272516.1"/>
</dbReference>
<dbReference type="Pfam" id="PF13302">
    <property type="entry name" value="Acetyltransf_3"/>
    <property type="match status" value="1"/>
</dbReference>
<dbReference type="VEuPathDB" id="FungiDB:ACLA_067280"/>
<dbReference type="GO" id="GO:0016747">
    <property type="term" value="F:acyltransferase activity, transferring groups other than amino-acyl groups"/>
    <property type="evidence" value="ECO:0007669"/>
    <property type="project" value="InterPro"/>
</dbReference>
<reference evidence="2 3" key="1">
    <citation type="journal article" date="2008" name="PLoS Genet.">
        <title>Genomic islands in the pathogenic filamentous fungus Aspergillus fumigatus.</title>
        <authorList>
            <person name="Fedorova N.D."/>
            <person name="Khaldi N."/>
            <person name="Joardar V.S."/>
            <person name="Maiti R."/>
            <person name="Amedeo P."/>
            <person name="Anderson M.J."/>
            <person name="Crabtree J."/>
            <person name="Silva J.C."/>
            <person name="Badger J.H."/>
            <person name="Albarraq A."/>
            <person name="Angiuoli S."/>
            <person name="Bussey H."/>
            <person name="Bowyer P."/>
            <person name="Cotty P.J."/>
            <person name="Dyer P.S."/>
            <person name="Egan A."/>
            <person name="Galens K."/>
            <person name="Fraser-Liggett C.M."/>
            <person name="Haas B.J."/>
            <person name="Inman J.M."/>
            <person name="Kent R."/>
            <person name="Lemieux S."/>
            <person name="Malavazi I."/>
            <person name="Orvis J."/>
            <person name="Roemer T."/>
            <person name="Ronning C.M."/>
            <person name="Sundaram J.P."/>
            <person name="Sutton G."/>
            <person name="Turner G."/>
            <person name="Venter J.C."/>
            <person name="White O.R."/>
            <person name="Whitty B.R."/>
            <person name="Youngman P."/>
            <person name="Wolfe K.H."/>
            <person name="Goldman G.H."/>
            <person name="Wortman J.R."/>
            <person name="Jiang B."/>
            <person name="Denning D.W."/>
            <person name="Nierman W.C."/>
        </authorList>
    </citation>
    <scope>NUCLEOTIDE SEQUENCE [LARGE SCALE GENOMIC DNA]</scope>
    <source>
        <strain evidence="3">ATCC 1007 / CBS 513.65 / DSM 816 / NCTC 3887 / NRRL 1</strain>
    </source>
</reference>
<dbReference type="InterPro" id="IPR000182">
    <property type="entry name" value="GNAT_dom"/>
</dbReference>
<dbReference type="SUPFAM" id="SSF55729">
    <property type="entry name" value="Acyl-CoA N-acyltransferases (Nat)"/>
    <property type="match status" value="1"/>
</dbReference>
<dbReference type="InterPro" id="IPR051531">
    <property type="entry name" value="N-acetyltransferase"/>
</dbReference>
<dbReference type="OMA" id="DWLWPRV"/>
<dbReference type="AlphaFoldDB" id="A1CGL1"/>
<dbReference type="Proteomes" id="UP000006701">
    <property type="component" value="Unassembled WGS sequence"/>
</dbReference>
<dbReference type="InterPro" id="IPR016181">
    <property type="entry name" value="Acyl_CoA_acyltransferase"/>
</dbReference>
<organism evidence="2 3">
    <name type="scientific">Aspergillus clavatus (strain ATCC 1007 / CBS 513.65 / DSM 816 / NCTC 3887 / NRRL 1 / QM 1276 / 107)</name>
    <dbReference type="NCBI Taxonomy" id="344612"/>
    <lineage>
        <taxon>Eukaryota</taxon>
        <taxon>Fungi</taxon>
        <taxon>Dikarya</taxon>
        <taxon>Ascomycota</taxon>
        <taxon>Pezizomycotina</taxon>
        <taxon>Eurotiomycetes</taxon>
        <taxon>Eurotiomycetidae</taxon>
        <taxon>Eurotiales</taxon>
        <taxon>Aspergillaceae</taxon>
        <taxon>Aspergillus</taxon>
        <taxon>Aspergillus subgen. Fumigati</taxon>
    </lineage>
</organism>
<dbReference type="GeneID" id="4704616"/>
<name>A1CGL1_ASPCL</name>
<accession>A1CGL1</accession>
<dbReference type="HOGENOM" id="CLU_013985_24_2_1"/>
<protein>
    <submittedName>
        <fullName evidence="2">GNAT family acetyltransferase, putative</fullName>
    </submittedName>
</protein>
<dbReference type="OrthoDB" id="630895at2759"/>
<dbReference type="KEGG" id="act:ACLA_067280"/>
<dbReference type="EMBL" id="DS027053">
    <property type="protein sequence ID" value="EAW11091.1"/>
    <property type="molecule type" value="Genomic_DNA"/>
</dbReference>
<dbReference type="PANTHER" id="PTHR43792:SF1">
    <property type="entry name" value="N-ACETYLTRANSFERASE DOMAIN-CONTAINING PROTEIN"/>
    <property type="match status" value="1"/>
</dbReference>
<gene>
    <name evidence="2" type="ORF">ACLA_067280</name>
</gene>
<evidence type="ECO:0000313" key="2">
    <source>
        <dbReference type="EMBL" id="EAW11091.1"/>
    </source>
</evidence>